<keyword evidence="2 3" id="KW-0040">ANK repeat</keyword>
<evidence type="ECO:0000256" key="3">
    <source>
        <dbReference type="PROSITE-ProRule" id="PRU00023"/>
    </source>
</evidence>
<dbReference type="PROSITE" id="PS50297">
    <property type="entry name" value="ANK_REP_REGION"/>
    <property type="match status" value="2"/>
</dbReference>
<feature type="repeat" description="ANK" evidence="3">
    <location>
        <begin position="18"/>
        <end position="50"/>
    </location>
</feature>
<dbReference type="Pfam" id="PF12796">
    <property type="entry name" value="Ank_2"/>
    <property type="match status" value="1"/>
</dbReference>
<accession>A0AAD9ZA18</accession>
<evidence type="ECO:0000313" key="5">
    <source>
        <dbReference type="Proteomes" id="UP001276659"/>
    </source>
</evidence>
<dbReference type="GO" id="GO:0085020">
    <property type="term" value="P:protein K6-linked ubiquitination"/>
    <property type="evidence" value="ECO:0007669"/>
    <property type="project" value="TreeGrafter"/>
</dbReference>
<evidence type="ECO:0000256" key="1">
    <source>
        <dbReference type="ARBA" id="ARBA00022737"/>
    </source>
</evidence>
<dbReference type="InterPro" id="IPR036770">
    <property type="entry name" value="Ankyrin_rpt-contain_sf"/>
</dbReference>
<proteinExistence type="predicted"/>
<dbReference type="PROSITE" id="PS50088">
    <property type="entry name" value="ANK_REPEAT"/>
    <property type="match status" value="3"/>
</dbReference>
<evidence type="ECO:0000256" key="2">
    <source>
        <dbReference type="ARBA" id="ARBA00023043"/>
    </source>
</evidence>
<feature type="repeat" description="ANK" evidence="3">
    <location>
        <begin position="1"/>
        <end position="17"/>
    </location>
</feature>
<gene>
    <name evidence="4" type="ORF">OEA41_006278</name>
</gene>
<dbReference type="SMART" id="SM00248">
    <property type="entry name" value="ANK"/>
    <property type="match status" value="2"/>
</dbReference>
<organism evidence="4 5">
    <name type="scientific">Lepraria neglecta</name>
    <dbReference type="NCBI Taxonomy" id="209136"/>
    <lineage>
        <taxon>Eukaryota</taxon>
        <taxon>Fungi</taxon>
        <taxon>Dikarya</taxon>
        <taxon>Ascomycota</taxon>
        <taxon>Pezizomycotina</taxon>
        <taxon>Lecanoromycetes</taxon>
        <taxon>OSLEUM clade</taxon>
        <taxon>Lecanoromycetidae</taxon>
        <taxon>Lecanorales</taxon>
        <taxon>Lecanorineae</taxon>
        <taxon>Stereocaulaceae</taxon>
        <taxon>Lepraria</taxon>
    </lineage>
</organism>
<dbReference type="PRINTS" id="PR01415">
    <property type="entry name" value="ANKYRIN"/>
</dbReference>
<comment type="caution">
    <text evidence="4">The sequence shown here is derived from an EMBL/GenBank/DDBJ whole genome shotgun (WGS) entry which is preliminary data.</text>
</comment>
<sequence>MVELLLEYGADPNAKDDSGWTSLHHAAQGGHDRIVQLLLEYWADPNAKNNSGSTPLHIAAVGENILVVKLLCDSGADLEARDNIGSTPWLFPTQEDIARLLHHPEMAISQQAQDTPMFPITINGNILGQSPGPATELIKTKYVLVQSRAQLSPSDRRELDHAGVKHLNYVSKNTYLCQYQDGDLEKIGQLDLVVYINIYPKELKIAPSLKEAKEAEPDQKYEVDIIFHESVDPKSQDLQSDIIEKSHCGVGDFEFLPNKVRLPVLGLNLDSMASIDDVCHIKEVGEVVENNDIARRILQIDLQPPAGPI</sequence>
<protein>
    <submittedName>
        <fullName evidence="4">Uncharacterized protein</fullName>
    </submittedName>
</protein>
<keyword evidence="1" id="KW-0677">Repeat</keyword>
<feature type="repeat" description="ANK" evidence="3">
    <location>
        <begin position="51"/>
        <end position="83"/>
    </location>
</feature>
<keyword evidence="5" id="KW-1185">Reference proteome</keyword>
<dbReference type="Proteomes" id="UP001276659">
    <property type="component" value="Unassembled WGS sequence"/>
</dbReference>
<dbReference type="GO" id="GO:0004842">
    <property type="term" value="F:ubiquitin-protein transferase activity"/>
    <property type="evidence" value="ECO:0007669"/>
    <property type="project" value="TreeGrafter"/>
</dbReference>
<evidence type="ECO:0000313" key="4">
    <source>
        <dbReference type="EMBL" id="KAK3172952.1"/>
    </source>
</evidence>
<dbReference type="PANTHER" id="PTHR24171:SF8">
    <property type="entry name" value="BRCA1-ASSOCIATED RING DOMAIN PROTEIN 1"/>
    <property type="match status" value="1"/>
</dbReference>
<reference evidence="4" key="1">
    <citation type="submission" date="2022-11" db="EMBL/GenBank/DDBJ databases">
        <title>Chromosomal genome sequence assembly and mating type (MAT) locus characterization of the leprose asexual lichenized fungus Lepraria neglecta (Nyl.) Erichsen.</title>
        <authorList>
            <person name="Allen J.L."/>
            <person name="Pfeffer B."/>
        </authorList>
    </citation>
    <scope>NUCLEOTIDE SEQUENCE</scope>
    <source>
        <strain evidence="4">Allen 5258</strain>
    </source>
</reference>
<dbReference type="AlphaFoldDB" id="A0AAD9ZA18"/>
<name>A0AAD9ZA18_9LECA</name>
<dbReference type="SUPFAM" id="SSF48403">
    <property type="entry name" value="Ankyrin repeat"/>
    <property type="match status" value="1"/>
</dbReference>
<dbReference type="InterPro" id="IPR002110">
    <property type="entry name" value="Ankyrin_rpt"/>
</dbReference>
<dbReference type="Gene3D" id="1.25.40.20">
    <property type="entry name" value="Ankyrin repeat-containing domain"/>
    <property type="match status" value="2"/>
</dbReference>
<dbReference type="EMBL" id="JASNWA010000007">
    <property type="protein sequence ID" value="KAK3172952.1"/>
    <property type="molecule type" value="Genomic_DNA"/>
</dbReference>
<dbReference type="PANTHER" id="PTHR24171">
    <property type="entry name" value="ANKYRIN REPEAT DOMAIN-CONTAINING PROTEIN 39-RELATED"/>
    <property type="match status" value="1"/>
</dbReference>